<accession>A0A832EK96</accession>
<proteinExistence type="predicted"/>
<dbReference type="PANTHER" id="PTHR36450:SF1">
    <property type="entry name" value="THIOREDOXIN"/>
    <property type="match status" value="1"/>
</dbReference>
<name>A0A832EK96_9BACT</name>
<dbReference type="PANTHER" id="PTHR36450">
    <property type="entry name" value="THIOREDOXIN"/>
    <property type="match status" value="1"/>
</dbReference>
<sequence>MKSVRQIRIAKQMVGLVGLDEALQETALSMDSGRPPEEVKEALLQRLSTDNYIPAGARADYGEALYREWQRFVGQSPAPDEPPEEMSVLVVGPGCAQCDALERTVMDILNEEKISVSVDHVRDPVAIGEMGILGVPALVVGRQVLFSGRVPSKPELKKRLVQALKTASSSGARESAKVRP</sequence>
<dbReference type="EMBL" id="DSTK01000034">
    <property type="protein sequence ID" value="HFK97868.1"/>
    <property type="molecule type" value="Genomic_DNA"/>
</dbReference>
<feature type="domain" description="Thioredoxin-like fold" evidence="1">
    <location>
        <begin position="86"/>
        <end position="158"/>
    </location>
</feature>
<dbReference type="InterPro" id="IPR036249">
    <property type="entry name" value="Thioredoxin-like_sf"/>
</dbReference>
<comment type="caution">
    <text evidence="2">The sequence shown here is derived from an EMBL/GenBank/DDBJ whole genome shotgun (WGS) entry which is preliminary data.</text>
</comment>
<organism evidence="2">
    <name type="scientific">Desulfacinum infernum</name>
    <dbReference type="NCBI Taxonomy" id="35837"/>
    <lineage>
        <taxon>Bacteria</taxon>
        <taxon>Pseudomonadati</taxon>
        <taxon>Thermodesulfobacteriota</taxon>
        <taxon>Syntrophobacteria</taxon>
        <taxon>Syntrophobacterales</taxon>
        <taxon>Syntrophobacteraceae</taxon>
        <taxon>Desulfacinum</taxon>
    </lineage>
</organism>
<evidence type="ECO:0000313" key="2">
    <source>
        <dbReference type="EMBL" id="HFK97868.1"/>
    </source>
</evidence>
<dbReference type="InterPro" id="IPR005243">
    <property type="entry name" value="THIRX-like_proc"/>
</dbReference>
<dbReference type="Gene3D" id="3.40.30.10">
    <property type="entry name" value="Glutaredoxin"/>
    <property type="match status" value="1"/>
</dbReference>
<dbReference type="SUPFAM" id="SSF52833">
    <property type="entry name" value="Thioredoxin-like"/>
    <property type="match status" value="1"/>
</dbReference>
<reference evidence="2" key="1">
    <citation type="journal article" date="2020" name="mSystems">
        <title>Genome- and Community-Level Interaction Insights into Carbon Utilization and Element Cycling Functions of Hydrothermarchaeota in Hydrothermal Sediment.</title>
        <authorList>
            <person name="Zhou Z."/>
            <person name="Liu Y."/>
            <person name="Xu W."/>
            <person name="Pan J."/>
            <person name="Luo Z.H."/>
            <person name="Li M."/>
        </authorList>
    </citation>
    <scope>NUCLEOTIDE SEQUENCE [LARGE SCALE GENOMIC DNA]</scope>
    <source>
        <strain evidence="2">SpSt-456</strain>
    </source>
</reference>
<evidence type="ECO:0000259" key="1">
    <source>
        <dbReference type="Pfam" id="PF13192"/>
    </source>
</evidence>
<dbReference type="Pfam" id="PF13192">
    <property type="entry name" value="Thioredoxin_3"/>
    <property type="match status" value="1"/>
</dbReference>
<dbReference type="NCBIfam" id="TIGR00412">
    <property type="entry name" value="redox_disulf_2"/>
    <property type="match status" value="1"/>
</dbReference>
<dbReference type="AlphaFoldDB" id="A0A832EK96"/>
<protein>
    <submittedName>
        <fullName evidence="2">Thioredoxin family protein</fullName>
    </submittedName>
</protein>
<dbReference type="InterPro" id="IPR012336">
    <property type="entry name" value="Thioredoxin-like_fold"/>
</dbReference>
<gene>
    <name evidence="2" type="ORF">ENS06_11190</name>
</gene>